<proteinExistence type="predicted"/>
<evidence type="ECO:0000256" key="2">
    <source>
        <dbReference type="ARBA" id="ARBA00022692"/>
    </source>
</evidence>
<evidence type="ECO:0000256" key="3">
    <source>
        <dbReference type="ARBA" id="ARBA00022729"/>
    </source>
</evidence>
<dbReference type="OrthoDB" id="5985073at2759"/>
<dbReference type="EMBL" id="KN881851">
    <property type="protein sequence ID" value="KIY48189.1"/>
    <property type="molecule type" value="Genomic_DNA"/>
</dbReference>
<reference evidence="8 9" key="1">
    <citation type="journal article" date="2015" name="Fungal Genet. Biol.">
        <title>Evolution of novel wood decay mechanisms in Agaricales revealed by the genome sequences of Fistulina hepatica and Cylindrobasidium torrendii.</title>
        <authorList>
            <person name="Floudas D."/>
            <person name="Held B.W."/>
            <person name="Riley R."/>
            <person name="Nagy L.G."/>
            <person name="Koehler G."/>
            <person name="Ransdell A.S."/>
            <person name="Younus H."/>
            <person name="Chow J."/>
            <person name="Chiniquy J."/>
            <person name="Lipzen A."/>
            <person name="Tritt A."/>
            <person name="Sun H."/>
            <person name="Haridas S."/>
            <person name="LaButti K."/>
            <person name="Ohm R.A."/>
            <person name="Kues U."/>
            <person name="Blanchette R.A."/>
            <person name="Grigoriev I.V."/>
            <person name="Minto R.E."/>
            <person name="Hibbett D.S."/>
        </authorList>
    </citation>
    <scope>NUCLEOTIDE SEQUENCE [LARGE SCALE GENOMIC DNA]</scope>
    <source>
        <strain evidence="8 9">ATCC 64428</strain>
    </source>
</reference>
<keyword evidence="3" id="KW-0732">Signal</keyword>
<evidence type="ECO:0000313" key="9">
    <source>
        <dbReference type="Proteomes" id="UP000054144"/>
    </source>
</evidence>
<dbReference type="PROSITE" id="PS51212">
    <property type="entry name" value="WSC"/>
    <property type="match status" value="1"/>
</dbReference>
<keyword evidence="4" id="KW-1133">Transmembrane helix</keyword>
<dbReference type="InterPro" id="IPR051836">
    <property type="entry name" value="Kremen_rcpt"/>
</dbReference>
<keyword evidence="9" id="KW-1185">Reference proteome</keyword>
<dbReference type="Proteomes" id="UP000054144">
    <property type="component" value="Unassembled WGS sequence"/>
</dbReference>
<feature type="non-terminal residue" evidence="8">
    <location>
        <position position="1"/>
    </location>
</feature>
<dbReference type="InterPro" id="IPR002889">
    <property type="entry name" value="WSC_carb-bd"/>
</dbReference>
<evidence type="ECO:0000256" key="4">
    <source>
        <dbReference type="ARBA" id="ARBA00022989"/>
    </source>
</evidence>
<keyword evidence="2" id="KW-0812">Transmembrane</keyword>
<comment type="subcellular location">
    <subcellularLocation>
        <location evidence="1">Membrane</location>
        <topology evidence="1">Single-pass membrane protein</topology>
    </subcellularLocation>
</comment>
<sequence length="77" mass="7675">TPAICISACAKKGYTYAGVEDGYQCFCGSSYNGGTPASGTGCTTVCPGDSSQTCGGSYRIQIYTSSSTSATATGRST</sequence>
<evidence type="ECO:0000256" key="1">
    <source>
        <dbReference type="ARBA" id="ARBA00004167"/>
    </source>
</evidence>
<evidence type="ECO:0000313" key="8">
    <source>
        <dbReference type="EMBL" id="KIY48189.1"/>
    </source>
</evidence>
<dbReference type="GO" id="GO:0005886">
    <property type="term" value="C:plasma membrane"/>
    <property type="evidence" value="ECO:0007669"/>
    <property type="project" value="TreeGrafter"/>
</dbReference>
<dbReference type="AlphaFoldDB" id="A0A0D7ACQ4"/>
<gene>
    <name evidence="8" type="ORF">FISHEDRAFT_7532</name>
</gene>
<keyword evidence="5" id="KW-0472">Membrane</keyword>
<keyword evidence="6" id="KW-0325">Glycoprotein</keyword>
<name>A0A0D7ACQ4_9AGAR</name>
<organism evidence="8 9">
    <name type="scientific">Fistulina hepatica ATCC 64428</name>
    <dbReference type="NCBI Taxonomy" id="1128425"/>
    <lineage>
        <taxon>Eukaryota</taxon>
        <taxon>Fungi</taxon>
        <taxon>Dikarya</taxon>
        <taxon>Basidiomycota</taxon>
        <taxon>Agaricomycotina</taxon>
        <taxon>Agaricomycetes</taxon>
        <taxon>Agaricomycetidae</taxon>
        <taxon>Agaricales</taxon>
        <taxon>Fistulinaceae</taxon>
        <taxon>Fistulina</taxon>
    </lineage>
</organism>
<accession>A0A0D7ACQ4</accession>
<feature type="domain" description="WSC" evidence="7">
    <location>
        <begin position="1"/>
        <end position="66"/>
    </location>
</feature>
<evidence type="ECO:0000256" key="6">
    <source>
        <dbReference type="ARBA" id="ARBA00023180"/>
    </source>
</evidence>
<dbReference type="PANTHER" id="PTHR24269">
    <property type="entry name" value="KREMEN PROTEIN"/>
    <property type="match status" value="1"/>
</dbReference>
<dbReference type="Pfam" id="PF01822">
    <property type="entry name" value="WSC"/>
    <property type="match status" value="1"/>
</dbReference>
<protein>
    <recommendedName>
        <fullName evidence="7">WSC domain-containing protein</fullName>
    </recommendedName>
</protein>
<evidence type="ECO:0000259" key="7">
    <source>
        <dbReference type="PROSITE" id="PS51212"/>
    </source>
</evidence>
<feature type="non-terminal residue" evidence="8">
    <location>
        <position position="77"/>
    </location>
</feature>
<dbReference type="PANTHER" id="PTHR24269:SF16">
    <property type="entry name" value="PROTEIN SLG1"/>
    <property type="match status" value="1"/>
</dbReference>
<evidence type="ECO:0000256" key="5">
    <source>
        <dbReference type="ARBA" id="ARBA00023136"/>
    </source>
</evidence>